<comment type="subunit">
    <text evidence="3">Homodimer.</text>
</comment>
<dbReference type="InterPro" id="IPR036390">
    <property type="entry name" value="WH_DNA-bd_sf"/>
</dbReference>
<dbReference type="SUPFAM" id="SSF50037">
    <property type="entry name" value="C-terminal domain of transcriptional repressors"/>
    <property type="match status" value="1"/>
</dbReference>
<keyword evidence="4" id="KW-0963">Cytoplasm</keyword>
<dbReference type="EMBL" id="JAGIOE010000001">
    <property type="protein sequence ID" value="MBP2373235.1"/>
    <property type="molecule type" value="Genomic_DNA"/>
</dbReference>
<keyword evidence="15" id="KW-1185">Reference proteome</keyword>
<keyword evidence="9" id="KW-0010">Activator</keyword>
<evidence type="ECO:0000256" key="3">
    <source>
        <dbReference type="ARBA" id="ARBA00011738"/>
    </source>
</evidence>
<evidence type="ECO:0000256" key="12">
    <source>
        <dbReference type="ARBA" id="ARBA00032593"/>
    </source>
</evidence>
<dbReference type="Pfam" id="PF01325">
    <property type="entry name" value="Fe_dep_repress"/>
    <property type="match status" value="1"/>
</dbReference>
<evidence type="ECO:0000313" key="14">
    <source>
        <dbReference type="EMBL" id="MBP2373235.1"/>
    </source>
</evidence>
<comment type="caution">
    <text evidence="14">The sequence shown here is derived from an EMBL/GenBank/DDBJ whole genome shotgun (WGS) entry which is preliminary data.</text>
</comment>
<dbReference type="InterPro" id="IPR036388">
    <property type="entry name" value="WH-like_DNA-bd_sf"/>
</dbReference>
<dbReference type="RefSeq" id="WP_209906440.1">
    <property type="nucleotide sequence ID" value="NZ_BAAAMI010000019.1"/>
</dbReference>
<dbReference type="InterPro" id="IPR036421">
    <property type="entry name" value="Fe_dep_repressor_sf"/>
</dbReference>
<dbReference type="InterPro" id="IPR022689">
    <property type="entry name" value="Iron_dep_repressor"/>
</dbReference>
<evidence type="ECO:0000256" key="7">
    <source>
        <dbReference type="ARBA" id="ARBA00023015"/>
    </source>
</evidence>
<reference evidence="14 15" key="1">
    <citation type="submission" date="2021-03" db="EMBL/GenBank/DDBJ databases">
        <title>Sequencing the genomes of 1000 actinobacteria strains.</title>
        <authorList>
            <person name="Klenk H.-P."/>
        </authorList>
    </citation>
    <scope>NUCLEOTIDE SEQUENCE [LARGE SCALE GENOMIC DNA]</scope>
    <source>
        <strain evidence="14 15">DSM 15454</strain>
    </source>
</reference>
<dbReference type="Gene3D" id="2.30.30.90">
    <property type="match status" value="1"/>
</dbReference>
<organism evidence="14 15">
    <name type="scientific">Paeniglutamicibacter psychrophenolicus</name>
    <dbReference type="NCBI Taxonomy" id="257454"/>
    <lineage>
        <taxon>Bacteria</taxon>
        <taxon>Bacillati</taxon>
        <taxon>Actinomycetota</taxon>
        <taxon>Actinomycetes</taxon>
        <taxon>Micrococcales</taxon>
        <taxon>Micrococcaceae</taxon>
        <taxon>Paeniglutamicibacter</taxon>
    </lineage>
</organism>
<dbReference type="SUPFAM" id="SSF46785">
    <property type="entry name" value="Winged helix' DNA-binding domain"/>
    <property type="match status" value="1"/>
</dbReference>
<evidence type="ECO:0000256" key="8">
    <source>
        <dbReference type="ARBA" id="ARBA00023125"/>
    </source>
</evidence>
<gene>
    <name evidence="14" type="ORF">JOF46_001147</name>
</gene>
<evidence type="ECO:0000256" key="6">
    <source>
        <dbReference type="ARBA" id="ARBA00023004"/>
    </source>
</evidence>
<dbReference type="InterPro" id="IPR022687">
    <property type="entry name" value="HTH_DTXR"/>
</dbReference>
<dbReference type="PANTHER" id="PTHR33238:SF11">
    <property type="entry name" value="TRANSCRIPTIONAL REGULATOR MNTR"/>
    <property type="match status" value="1"/>
</dbReference>
<dbReference type="PROSITE" id="PS50944">
    <property type="entry name" value="HTH_DTXR"/>
    <property type="match status" value="1"/>
</dbReference>
<dbReference type="Pfam" id="PF02742">
    <property type="entry name" value="Fe_dep_repr_C"/>
    <property type="match status" value="1"/>
</dbReference>
<dbReference type="SMART" id="SM00899">
    <property type="entry name" value="FeoA"/>
    <property type="match status" value="1"/>
</dbReference>
<dbReference type="SUPFAM" id="SSF47979">
    <property type="entry name" value="Iron-dependent repressor protein, dimerization domain"/>
    <property type="match status" value="1"/>
</dbReference>
<dbReference type="InterPro" id="IPR038157">
    <property type="entry name" value="FeoA_core_dom"/>
</dbReference>
<name>A0ABS4WAK9_9MICC</name>
<dbReference type="Proteomes" id="UP000766570">
    <property type="component" value="Unassembled WGS sequence"/>
</dbReference>
<dbReference type="SMART" id="SM00529">
    <property type="entry name" value="HTH_DTXR"/>
    <property type="match status" value="1"/>
</dbReference>
<keyword evidence="7" id="KW-0805">Transcription regulation</keyword>
<keyword evidence="6" id="KW-0408">Iron</keyword>
<sequence>MSVSELSISTQNYLKVIWGLSEWSDDPVTATDIAQKSGLRVSSVSDAVRKLTTQGLVSHARYGAVELTELGRKYALDMVRRHRLLETFLVEHLGYDWDQVHDEAENLEHAMSDFMVERLDAFLGHPSRDPHGDPIPSVDGVLTVPDAVLLSTVEPGLRVVVERINDEDPELLQYLSAQGVVPGVGLVVAEAAPFSDAVQLLVAGGTATITLGRQAADALHVSRS</sequence>
<comment type="subcellular location">
    <subcellularLocation>
        <location evidence="1">Cytoplasm</location>
    </subcellularLocation>
</comment>
<evidence type="ECO:0000256" key="9">
    <source>
        <dbReference type="ARBA" id="ARBA00023159"/>
    </source>
</evidence>
<keyword evidence="8" id="KW-0238">DNA-binding</keyword>
<dbReference type="InterPro" id="IPR001367">
    <property type="entry name" value="Fe_dep_repressor"/>
</dbReference>
<dbReference type="InterPro" id="IPR008988">
    <property type="entry name" value="Transcriptional_repressor_C"/>
</dbReference>
<evidence type="ECO:0000256" key="5">
    <source>
        <dbReference type="ARBA" id="ARBA00022491"/>
    </source>
</evidence>
<evidence type="ECO:0000259" key="13">
    <source>
        <dbReference type="PROSITE" id="PS50944"/>
    </source>
</evidence>
<evidence type="ECO:0000256" key="1">
    <source>
        <dbReference type="ARBA" id="ARBA00004496"/>
    </source>
</evidence>
<evidence type="ECO:0000256" key="10">
    <source>
        <dbReference type="ARBA" id="ARBA00023163"/>
    </source>
</evidence>
<accession>A0ABS4WAK9</accession>
<dbReference type="InterPro" id="IPR050536">
    <property type="entry name" value="DtxR_MntR_Metal-Reg"/>
</dbReference>
<evidence type="ECO:0000256" key="4">
    <source>
        <dbReference type="ARBA" id="ARBA00022490"/>
    </source>
</evidence>
<dbReference type="PANTHER" id="PTHR33238">
    <property type="entry name" value="IRON (METAL) DEPENDENT REPRESSOR, DTXR FAMILY"/>
    <property type="match status" value="1"/>
</dbReference>
<dbReference type="InterPro" id="IPR007167">
    <property type="entry name" value="Fe-transptr_FeoA-like"/>
</dbReference>
<proteinExistence type="inferred from homology"/>
<dbReference type="Gene3D" id="1.10.60.10">
    <property type="entry name" value="Iron dependent repressor, metal binding and dimerisation domain"/>
    <property type="match status" value="1"/>
</dbReference>
<evidence type="ECO:0000256" key="11">
    <source>
        <dbReference type="ARBA" id="ARBA00023211"/>
    </source>
</evidence>
<keyword evidence="10" id="KW-0804">Transcription</keyword>
<keyword evidence="5" id="KW-0678">Repressor</keyword>
<evidence type="ECO:0000256" key="2">
    <source>
        <dbReference type="ARBA" id="ARBA00007871"/>
    </source>
</evidence>
<protein>
    <recommendedName>
        <fullName evidence="12">Manganese transport regulator</fullName>
    </recommendedName>
</protein>
<evidence type="ECO:0000313" key="15">
    <source>
        <dbReference type="Proteomes" id="UP000766570"/>
    </source>
</evidence>
<dbReference type="Gene3D" id="1.10.10.10">
    <property type="entry name" value="Winged helix-like DNA-binding domain superfamily/Winged helix DNA-binding domain"/>
    <property type="match status" value="1"/>
</dbReference>
<feature type="domain" description="HTH dtxR-type" evidence="13">
    <location>
        <begin position="1"/>
        <end position="68"/>
    </location>
</feature>
<dbReference type="Pfam" id="PF04023">
    <property type="entry name" value="FeoA"/>
    <property type="match status" value="1"/>
</dbReference>
<keyword evidence="11" id="KW-0464">Manganese</keyword>
<comment type="similarity">
    <text evidence="2">Belongs to the DtxR/MntR family.</text>
</comment>